<feature type="domain" description="AMP-dependent synthetase/ligase" evidence="1">
    <location>
        <begin position="68"/>
        <end position="425"/>
    </location>
</feature>
<proteinExistence type="predicted"/>
<dbReference type="InterPro" id="IPR050237">
    <property type="entry name" value="ATP-dep_AMP-bd_enzyme"/>
</dbReference>
<evidence type="ECO:0000259" key="2">
    <source>
        <dbReference type="Pfam" id="PF13193"/>
    </source>
</evidence>
<dbReference type="Gene3D" id="3.30.300.30">
    <property type="match status" value="1"/>
</dbReference>
<name>A0A5B8TZM7_9ACTN</name>
<dbReference type="GO" id="GO:0016878">
    <property type="term" value="F:acid-thiol ligase activity"/>
    <property type="evidence" value="ECO:0007669"/>
    <property type="project" value="UniProtKB-ARBA"/>
</dbReference>
<dbReference type="Gene3D" id="3.40.50.12780">
    <property type="entry name" value="N-terminal domain of ligase-like"/>
    <property type="match status" value="1"/>
</dbReference>
<dbReference type="Pfam" id="PF00501">
    <property type="entry name" value="AMP-binding"/>
    <property type="match status" value="1"/>
</dbReference>
<evidence type="ECO:0000313" key="4">
    <source>
        <dbReference type="Proteomes" id="UP000321805"/>
    </source>
</evidence>
<dbReference type="InterPro" id="IPR045851">
    <property type="entry name" value="AMP-bd_C_sf"/>
</dbReference>
<organism evidence="3 4">
    <name type="scientific">Baekduia soli</name>
    <dbReference type="NCBI Taxonomy" id="496014"/>
    <lineage>
        <taxon>Bacteria</taxon>
        <taxon>Bacillati</taxon>
        <taxon>Actinomycetota</taxon>
        <taxon>Thermoleophilia</taxon>
        <taxon>Solirubrobacterales</taxon>
        <taxon>Baekduiaceae</taxon>
        <taxon>Baekduia</taxon>
    </lineage>
</organism>
<dbReference type="SUPFAM" id="SSF56801">
    <property type="entry name" value="Acetyl-CoA synthetase-like"/>
    <property type="match status" value="1"/>
</dbReference>
<reference evidence="3 4" key="1">
    <citation type="journal article" date="2018" name="J. Microbiol.">
        <title>Baekduia soli gen. nov., sp. nov., a novel bacterium isolated from the soil of Baekdu Mountain and proposal of a novel family name, Baekduiaceae fam. nov.</title>
        <authorList>
            <person name="An D.S."/>
            <person name="Siddiqi M.Z."/>
            <person name="Kim K.H."/>
            <person name="Yu H.S."/>
            <person name="Im W.T."/>
        </authorList>
    </citation>
    <scope>NUCLEOTIDE SEQUENCE [LARGE SCALE GENOMIC DNA]</scope>
    <source>
        <strain evidence="3 4">BR7-21</strain>
    </source>
</reference>
<dbReference type="Proteomes" id="UP000321805">
    <property type="component" value="Chromosome"/>
</dbReference>
<dbReference type="InterPro" id="IPR025110">
    <property type="entry name" value="AMP-bd_C"/>
</dbReference>
<dbReference type="EMBL" id="CP042430">
    <property type="protein sequence ID" value="QEC46169.1"/>
    <property type="molecule type" value="Genomic_DNA"/>
</dbReference>
<dbReference type="OrthoDB" id="4363623at2"/>
<dbReference type="KEGG" id="bsol:FSW04_00360"/>
<accession>A0A5B8TZM7</accession>
<keyword evidence="4" id="KW-1185">Reference proteome</keyword>
<gene>
    <name evidence="3" type="ORF">FSW04_00360</name>
</gene>
<dbReference type="InterPro" id="IPR020845">
    <property type="entry name" value="AMP-binding_CS"/>
</dbReference>
<evidence type="ECO:0000259" key="1">
    <source>
        <dbReference type="Pfam" id="PF00501"/>
    </source>
</evidence>
<dbReference type="InterPro" id="IPR000873">
    <property type="entry name" value="AMP-dep_synth/lig_dom"/>
</dbReference>
<dbReference type="Pfam" id="PF13193">
    <property type="entry name" value="AMP-binding_C"/>
    <property type="match status" value="1"/>
</dbReference>
<feature type="domain" description="AMP-binding enzyme C-terminal" evidence="2">
    <location>
        <begin position="476"/>
        <end position="551"/>
    </location>
</feature>
<evidence type="ECO:0000313" key="3">
    <source>
        <dbReference type="EMBL" id="QEC46169.1"/>
    </source>
</evidence>
<dbReference type="PANTHER" id="PTHR43767">
    <property type="entry name" value="LONG-CHAIN-FATTY-ACID--COA LIGASE"/>
    <property type="match status" value="1"/>
</dbReference>
<dbReference type="InterPro" id="IPR042099">
    <property type="entry name" value="ANL_N_sf"/>
</dbReference>
<dbReference type="AlphaFoldDB" id="A0A5B8TZM7"/>
<protein>
    <submittedName>
        <fullName evidence="3">AMP-binding protein</fullName>
    </submittedName>
</protein>
<dbReference type="PANTHER" id="PTHR43767:SF1">
    <property type="entry name" value="NONRIBOSOMAL PEPTIDE SYNTHASE PES1 (EUROFUNG)-RELATED"/>
    <property type="match status" value="1"/>
</dbReference>
<dbReference type="PROSITE" id="PS00455">
    <property type="entry name" value="AMP_BINDING"/>
    <property type="match status" value="1"/>
</dbReference>
<sequence length="581" mass="63368">MRSCRVISGAYDLVGFIGADRSHGAGRTLTTSAGRPYIPVGRNVPHQELIDTVTDPATPPAAMSIMLHRRALREPDRVFLRFGDRSWTYAAAAREAAALAGALSRLGVRPGDRVALMLHNAPEFVFCALAVSWAGAVEVPVNTALKGDVLRHQITDCGARLLVVHAPLLARLLPVLDGLEPVTVVVVDAADEELPAGCERFEALDTPAMPDPVVADAATLSAIMYTSGTTGRAKGVEVTHGHAHRFAEDWIRAVGYTRDDVLLTPLPLFHSIARTLGVLPTLMAGSQLCVVERFSASRFWDQARAVDATIVHGIFGMVPILLNQPPRADDRDHRVRRFYIGPSALSAAFLERFGCEVIEVYGATETGVVTLFEPGEEVRAGSCGRANARTYDVDVVDDLDHPVPDGTVGEIVVRSRDPWTLLTGYHGRPEETAEAFRNLWFHTGDYGRRDTDGSFTFVDRKKDAIRRRGENITSAEVESVVNAHPAVQESAVIAVPSDLGEDDVKACVVLGPGAELDMAELIAFLDERLPYFMVPRYIEILPELPKTANEKVQKVQLRQMGERGITAQTWDREAHGITVTR</sequence>